<dbReference type="AlphaFoldDB" id="A0A5D0HUA2"/>
<dbReference type="InterPro" id="IPR007621">
    <property type="entry name" value="TPM_dom"/>
</dbReference>
<keyword evidence="1" id="KW-1133">Transmembrane helix</keyword>
<feature type="transmembrane region" description="Helical" evidence="1">
    <location>
        <begin position="187"/>
        <end position="206"/>
    </location>
</feature>
<feature type="domain" description="TPM" evidence="2">
    <location>
        <begin position="48"/>
        <end position="171"/>
    </location>
</feature>
<keyword evidence="1" id="KW-0472">Membrane</keyword>
<dbReference type="Pfam" id="PF04536">
    <property type="entry name" value="TPM_phosphatase"/>
    <property type="match status" value="1"/>
</dbReference>
<sequence length="281" mass="30371">MQFSIAVFNRRHFKIETLRLTLFLTVFSVFSSFAQFDIPEKPKLQTSVYDYISLLQPSQKSNLERKLVQYSDTTSTQIVVAIISSTKGENINFLGAQWGEKWGIGQDGKDNGILILLAKDDRKIAINTGYGVEHLLTDAMSKRIIERDIIPFFRQNNYYGGLNRGADAIFEVLNGEYKGTRKQKNEFPIGLVIMLLFIFFIILISISKNKRGGGGSGGRRSNATDILDAIILSNMGRSSSSRSGWGSSGGGWSSGGGFGGGGFGGGFGGGSFGGGGASGGW</sequence>
<protein>
    <submittedName>
        <fullName evidence="3">TPM domain-containing protein</fullName>
    </submittedName>
</protein>
<dbReference type="RefSeq" id="WP_148544218.1">
    <property type="nucleotide sequence ID" value="NZ_VSDQ01000679.1"/>
</dbReference>
<keyword evidence="1" id="KW-0812">Transmembrane</keyword>
<dbReference type="Proteomes" id="UP000323930">
    <property type="component" value="Unassembled WGS sequence"/>
</dbReference>
<gene>
    <name evidence="3" type="ORF">FUA24_16875</name>
</gene>
<dbReference type="OrthoDB" id="9810918at2"/>
<proteinExistence type="predicted"/>
<reference evidence="3 4" key="1">
    <citation type="submission" date="2019-08" db="EMBL/GenBank/DDBJ databases">
        <title>Seonamhaeicola sediminis sp. nov., isolated from marine sediment.</title>
        <authorList>
            <person name="Cao W.R."/>
        </authorList>
    </citation>
    <scope>NUCLEOTIDE SEQUENCE [LARGE SCALE GENOMIC DNA]</scope>
    <source>
        <strain evidence="3 4">B011</strain>
    </source>
</reference>
<accession>A0A5D0HUA2</accession>
<evidence type="ECO:0000259" key="2">
    <source>
        <dbReference type="Pfam" id="PF04536"/>
    </source>
</evidence>
<comment type="caution">
    <text evidence="3">The sequence shown here is derived from an EMBL/GenBank/DDBJ whole genome shotgun (WGS) entry which is preliminary data.</text>
</comment>
<evidence type="ECO:0000256" key="1">
    <source>
        <dbReference type="SAM" id="Phobius"/>
    </source>
</evidence>
<dbReference type="PANTHER" id="PTHR30373:SF2">
    <property type="entry name" value="UPF0603 PROTEIN YGCG"/>
    <property type="match status" value="1"/>
</dbReference>
<dbReference type="Gene3D" id="3.10.310.50">
    <property type="match status" value="1"/>
</dbReference>
<evidence type="ECO:0000313" key="3">
    <source>
        <dbReference type="EMBL" id="TYA74973.1"/>
    </source>
</evidence>
<evidence type="ECO:0000313" key="4">
    <source>
        <dbReference type="Proteomes" id="UP000323930"/>
    </source>
</evidence>
<dbReference type="PANTHER" id="PTHR30373">
    <property type="entry name" value="UPF0603 PROTEIN YGCG"/>
    <property type="match status" value="1"/>
</dbReference>
<dbReference type="EMBL" id="VSDQ01000679">
    <property type="protein sequence ID" value="TYA74973.1"/>
    <property type="molecule type" value="Genomic_DNA"/>
</dbReference>
<name>A0A5D0HUA2_9FLAO</name>
<keyword evidence="4" id="KW-1185">Reference proteome</keyword>
<organism evidence="3 4">
    <name type="scientific">Seonamhaeicola marinus</name>
    <dbReference type="NCBI Taxonomy" id="1912246"/>
    <lineage>
        <taxon>Bacteria</taxon>
        <taxon>Pseudomonadati</taxon>
        <taxon>Bacteroidota</taxon>
        <taxon>Flavobacteriia</taxon>
        <taxon>Flavobacteriales</taxon>
        <taxon>Flavobacteriaceae</taxon>
    </lineage>
</organism>